<feature type="transmembrane region" description="Helical" evidence="2">
    <location>
        <begin position="241"/>
        <end position="260"/>
    </location>
</feature>
<evidence type="ECO:0000313" key="5">
    <source>
        <dbReference type="EMBL" id="MBF1306804.1"/>
    </source>
</evidence>
<keyword evidence="2" id="KW-0812">Transmembrane</keyword>
<dbReference type="Pfam" id="PF00892">
    <property type="entry name" value="EamA"/>
    <property type="match status" value="2"/>
</dbReference>
<dbReference type="Proteomes" id="UP001210690">
    <property type="component" value="Chromosome"/>
</dbReference>
<dbReference type="STRING" id="33033.NW74_01035"/>
<dbReference type="Proteomes" id="UP000758611">
    <property type="component" value="Unassembled WGS sequence"/>
</dbReference>
<evidence type="ECO:0000313" key="6">
    <source>
        <dbReference type="EMBL" id="MCZ7408061.1"/>
    </source>
</evidence>
<dbReference type="EMBL" id="CP101412">
    <property type="protein sequence ID" value="WBB30735.1"/>
    <property type="molecule type" value="Genomic_DNA"/>
</dbReference>
<dbReference type="AlphaFoldDB" id="A0A0B4RZP3"/>
<dbReference type="PANTHER" id="PTHR22911:SF137">
    <property type="entry name" value="SOLUTE CARRIER FAMILY 35 MEMBER G2-RELATED"/>
    <property type="match status" value="1"/>
</dbReference>
<dbReference type="SUPFAM" id="SSF103481">
    <property type="entry name" value="Multidrug resistance efflux transporter EmrE"/>
    <property type="match status" value="2"/>
</dbReference>
<evidence type="ECO:0000259" key="3">
    <source>
        <dbReference type="Pfam" id="PF00892"/>
    </source>
</evidence>
<feature type="domain" description="EamA" evidence="3">
    <location>
        <begin position="5"/>
        <end position="139"/>
    </location>
</feature>
<keyword evidence="2" id="KW-0472">Membrane</keyword>
<reference evidence="6" key="3">
    <citation type="submission" date="2022-07" db="EMBL/GenBank/DDBJ databases">
        <title>Parvimonas micra travels from the subgingival sulcus of the human oral cavity to the colorectal adenocarcinoma.</title>
        <authorList>
            <person name="Conde-Perez K."/>
            <person name="Buetas E."/>
            <person name="Aja-Macaya P."/>
            <person name="Martin-De Arribas E."/>
            <person name="Iglesias-Corras I."/>
            <person name="Trigo-Tasende N."/>
            <person name="Nasser-Ali M."/>
            <person name="Estevez L.S."/>
            <person name="Rumbo-Feal S."/>
            <person name="Otero-Alen B."/>
            <person name="Noguera J.F."/>
            <person name="Concha A."/>
            <person name="Pardinas-Lopez S."/>
            <person name="Carda-Dieguez M."/>
            <person name="Gomez-Randulfe I."/>
            <person name="Martinez-Lago N."/>
            <person name="Ladra S."/>
            <person name="Aparicio L.A."/>
            <person name="Bou G."/>
            <person name="Mira A."/>
            <person name="Vallejo J.A."/>
            <person name="Poza M."/>
        </authorList>
    </citation>
    <scope>NUCLEOTIDE SEQUENCE</scope>
    <source>
        <strain evidence="7">PM102KC-G-1</strain>
        <strain evidence="6">PM79KC-AC-4</strain>
    </source>
</reference>
<evidence type="ECO:0000313" key="4">
    <source>
        <dbReference type="EMBL" id="AIZ36047.1"/>
    </source>
</evidence>
<feature type="transmembrane region" description="Helical" evidence="2">
    <location>
        <begin position="210"/>
        <end position="229"/>
    </location>
</feature>
<protein>
    <submittedName>
        <fullName evidence="6">DMT family transporter</fullName>
    </submittedName>
    <submittedName>
        <fullName evidence="5">EamA family transporter</fullName>
    </submittedName>
    <submittedName>
        <fullName evidence="4">Membrane protein</fullName>
    </submittedName>
</protein>
<dbReference type="EMBL" id="JANDZV010000005">
    <property type="protein sequence ID" value="MCZ7408061.1"/>
    <property type="molecule type" value="Genomic_DNA"/>
</dbReference>
<dbReference type="EMBL" id="CP009761">
    <property type="protein sequence ID" value="AIZ36047.1"/>
    <property type="molecule type" value="Genomic_DNA"/>
</dbReference>
<accession>A0A0B4RZP3</accession>
<feature type="transmembrane region" description="Helical" evidence="2">
    <location>
        <begin position="7"/>
        <end position="28"/>
    </location>
</feature>
<dbReference type="Gene3D" id="1.10.3730.20">
    <property type="match status" value="1"/>
</dbReference>
<feature type="transmembrane region" description="Helical" evidence="2">
    <location>
        <begin position="180"/>
        <end position="198"/>
    </location>
</feature>
<reference evidence="4 8" key="1">
    <citation type="submission" date="2014-10" db="EMBL/GenBank/DDBJ databases">
        <title>Complete genome sequence of Parvimonas micra KCOM 1535 (= ChDC B708).</title>
        <authorList>
            <person name="Kook J.-K."/>
            <person name="Park S.-N."/>
            <person name="Lim Y.K."/>
            <person name="Roh H."/>
        </authorList>
    </citation>
    <scope>NUCLEOTIDE SEQUENCE [LARGE SCALE GENOMIC DNA]</scope>
    <source>
        <strain evidence="4">KCOM 1535</strain>
        <strain evidence="8">KCOM 1535 / ChDC B708</strain>
    </source>
</reference>
<keyword evidence="8" id="KW-1185">Reference proteome</keyword>
<dbReference type="Proteomes" id="UP001141458">
    <property type="component" value="Unassembled WGS sequence"/>
</dbReference>
<dbReference type="OrthoDB" id="9808556at2"/>
<comment type="similarity">
    <text evidence="1">Belongs to the EamA transporter family.</text>
</comment>
<feature type="transmembrane region" description="Helical" evidence="2">
    <location>
        <begin position="266"/>
        <end position="284"/>
    </location>
</feature>
<evidence type="ECO:0000313" key="8">
    <source>
        <dbReference type="Proteomes" id="UP000031386"/>
    </source>
</evidence>
<dbReference type="KEGG" id="pmic:NW74_01035"/>
<name>A0A0B4RZP3_9FIRM</name>
<feature type="transmembrane region" description="Helical" evidence="2">
    <location>
        <begin position="67"/>
        <end position="89"/>
    </location>
</feature>
<dbReference type="Proteomes" id="UP000031386">
    <property type="component" value="Chromosome"/>
</dbReference>
<evidence type="ECO:0000256" key="1">
    <source>
        <dbReference type="ARBA" id="ARBA00007362"/>
    </source>
</evidence>
<dbReference type="PANTHER" id="PTHR22911">
    <property type="entry name" value="ACYL-MALONYL CONDENSING ENZYME-RELATED"/>
    <property type="match status" value="1"/>
</dbReference>
<dbReference type="GO" id="GO:0016020">
    <property type="term" value="C:membrane"/>
    <property type="evidence" value="ECO:0007669"/>
    <property type="project" value="InterPro"/>
</dbReference>
<sequence>MNFIKGIIFTIISAFVFGFTPILAKLTYDGGNNAITLTFLRALLGLPFLYAGMRKNHTPMKITKREFFHFIVLSFLGIGITTTALYASYNYISVGMATTIHFIYPCVVYFICILFFKEKITLKKLSALIFSMIGIVLLVDEVTGGSALGIFLAALSGITYSLFLVYLDKSGFKHMDPFKCTLYISLFNIVGLFVLGKVSGQLTFALTPMAWGLTILISFLTSIFGNAFLQLGVKYCGATTASILCTFEPITSVILGIFFLNESMTIFKIIGCGLIVLAVLLLSINKDLRRRRK</sequence>
<dbReference type="InterPro" id="IPR037185">
    <property type="entry name" value="EmrE-like"/>
</dbReference>
<evidence type="ECO:0000313" key="7">
    <source>
        <dbReference type="EMBL" id="WBB30735.1"/>
    </source>
</evidence>
<gene>
    <name evidence="5" type="ORF">HXM94_03295</name>
    <name evidence="7" type="ORF">NM222_07225</name>
    <name evidence="6" type="ORF">NND69_06835</name>
    <name evidence="4" type="ORF">NW74_01035</name>
</gene>
<feature type="transmembrane region" description="Helical" evidence="2">
    <location>
        <begin position="148"/>
        <end position="168"/>
    </location>
</feature>
<feature type="transmembrane region" description="Helical" evidence="2">
    <location>
        <begin position="34"/>
        <end position="51"/>
    </location>
</feature>
<dbReference type="EMBL" id="JABZRE010000008">
    <property type="protein sequence ID" value="MBF1306804.1"/>
    <property type="molecule type" value="Genomic_DNA"/>
</dbReference>
<evidence type="ECO:0000256" key="2">
    <source>
        <dbReference type="SAM" id="Phobius"/>
    </source>
</evidence>
<reference evidence="5" key="2">
    <citation type="submission" date="2020-04" db="EMBL/GenBank/DDBJ databases">
        <title>Deep metagenomics examines the oral microbiome during advanced dental caries in children, revealing novel taxa and co-occurrences with host molecules.</title>
        <authorList>
            <person name="Baker J.L."/>
            <person name="Morton J.T."/>
            <person name="Dinis M."/>
            <person name="Alvarez R."/>
            <person name="Tran N.C."/>
            <person name="Knight R."/>
            <person name="Edlund A."/>
        </authorList>
    </citation>
    <scope>NUCLEOTIDE SEQUENCE</scope>
    <source>
        <strain evidence="5">JCVI_23_bin.11</strain>
    </source>
</reference>
<proteinExistence type="inferred from homology"/>
<keyword evidence="2" id="KW-1133">Transmembrane helix</keyword>
<organism evidence="4 8">
    <name type="scientific">Parvimonas micra</name>
    <dbReference type="NCBI Taxonomy" id="33033"/>
    <lineage>
        <taxon>Bacteria</taxon>
        <taxon>Bacillati</taxon>
        <taxon>Bacillota</taxon>
        <taxon>Tissierellia</taxon>
        <taxon>Tissierellales</taxon>
        <taxon>Peptoniphilaceae</taxon>
        <taxon>Parvimonas</taxon>
    </lineage>
</organism>
<dbReference type="GeneID" id="93384663"/>
<dbReference type="RefSeq" id="WP_004831857.1">
    <property type="nucleotide sequence ID" value="NZ_BHYQ01000001.1"/>
</dbReference>
<feature type="domain" description="EamA" evidence="3">
    <location>
        <begin position="148"/>
        <end position="283"/>
    </location>
</feature>
<dbReference type="InterPro" id="IPR000620">
    <property type="entry name" value="EamA_dom"/>
</dbReference>
<feature type="transmembrane region" description="Helical" evidence="2">
    <location>
        <begin position="125"/>
        <end position="142"/>
    </location>
</feature>
<feature type="transmembrane region" description="Helical" evidence="2">
    <location>
        <begin position="95"/>
        <end position="116"/>
    </location>
</feature>